<keyword evidence="1" id="KW-0472">Membrane</keyword>
<dbReference type="InterPro" id="IPR021682">
    <property type="entry name" value="DUF2933"/>
</dbReference>
<gene>
    <name evidence="2" type="ORF">A2927_01645</name>
</gene>
<accession>A0A1G2BL20</accession>
<dbReference type="EMBL" id="MHKL01000007">
    <property type="protein sequence ID" value="OGY89802.1"/>
    <property type="molecule type" value="Genomic_DNA"/>
</dbReference>
<organism evidence="2 3">
    <name type="scientific">Candidatus Komeilibacteria bacterium RIFCSPLOWO2_01_FULL_45_10</name>
    <dbReference type="NCBI Taxonomy" id="1798550"/>
    <lineage>
        <taxon>Bacteria</taxon>
        <taxon>Candidatus Komeiliibacteriota</taxon>
    </lineage>
</organism>
<evidence type="ECO:0000313" key="2">
    <source>
        <dbReference type="EMBL" id="OGY89802.1"/>
    </source>
</evidence>
<name>A0A1G2BL20_9BACT</name>
<keyword evidence="1" id="KW-0812">Transmembrane</keyword>
<feature type="transmembrane region" description="Helical" evidence="1">
    <location>
        <begin position="29"/>
        <end position="47"/>
    </location>
</feature>
<sequence>MNMKLLMLLCCLIPVAAIAAFFVFGVNQSYLLLAVVLLCPIMHLLLMRDMHGGKESKEKNEKCHWGG</sequence>
<evidence type="ECO:0008006" key="4">
    <source>
        <dbReference type="Google" id="ProtNLM"/>
    </source>
</evidence>
<evidence type="ECO:0000313" key="3">
    <source>
        <dbReference type="Proteomes" id="UP000178849"/>
    </source>
</evidence>
<protein>
    <recommendedName>
        <fullName evidence="4">DUF2933 domain-containing protein</fullName>
    </recommendedName>
</protein>
<dbReference type="Pfam" id="PF11666">
    <property type="entry name" value="DUF2933"/>
    <property type="match status" value="1"/>
</dbReference>
<keyword evidence="1" id="KW-1133">Transmembrane helix</keyword>
<dbReference type="STRING" id="1798550.A2927_01645"/>
<reference evidence="2 3" key="1">
    <citation type="journal article" date="2016" name="Nat. Commun.">
        <title>Thousands of microbial genomes shed light on interconnected biogeochemical processes in an aquifer system.</title>
        <authorList>
            <person name="Anantharaman K."/>
            <person name="Brown C.T."/>
            <person name="Hug L.A."/>
            <person name="Sharon I."/>
            <person name="Castelle C.J."/>
            <person name="Probst A.J."/>
            <person name="Thomas B.C."/>
            <person name="Singh A."/>
            <person name="Wilkins M.J."/>
            <person name="Karaoz U."/>
            <person name="Brodie E.L."/>
            <person name="Williams K.H."/>
            <person name="Hubbard S.S."/>
            <person name="Banfield J.F."/>
        </authorList>
    </citation>
    <scope>NUCLEOTIDE SEQUENCE [LARGE SCALE GENOMIC DNA]</scope>
</reference>
<comment type="caution">
    <text evidence="2">The sequence shown here is derived from an EMBL/GenBank/DDBJ whole genome shotgun (WGS) entry which is preliminary data.</text>
</comment>
<proteinExistence type="predicted"/>
<dbReference type="Proteomes" id="UP000178849">
    <property type="component" value="Unassembled WGS sequence"/>
</dbReference>
<evidence type="ECO:0000256" key="1">
    <source>
        <dbReference type="SAM" id="Phobius"/>
    </source>
</evidence>
<dbReference type="AlphaFoldDB" id="A0A1G2BL20"/>